<keyword evidence="2" id="KW-1133">Transmembrane helix</keyword>
<dbReference type="Proteomes" id="UP000623467">
    <property type="component" value="Unassembled WGS sequence"/>
</dbReference>
<dbReference type="InterPro" id="IPR004147">
    <property type="entry name" value="ABC1_dom"/>
</dbReference>
<dbReference type="PANTHER" id="PTHR43173">
    <property type="entry name" value="ABC1 FAMILY PROTEIN"/>
    <property type="match status" value="1"/>
</dbReference>
<feature type="domain" description="ABC1 atypical kinase-like" evidence="3">
    <location>
        <begin position="149"/>
        <end position="344"/>
    </location>
</feature>
<dbReference type="PANTHER" id="PTHR43173:SF19">
    <property type="entry name" value="AARF DOMAIN-CONTAINING PROTEIN KINASE 1"/>
    <property type="match status" value="1"/>
</dbReference>
<dbReference type="SUPFAM" id="SSF56112">
    <property type="entry name" value="Protein kinase-like (PK-like)"/>
    <property type="match status" value="1"/>
</dbReference>
<protein>
    <submittedName>
        <fullName evidence="4">ABC1-domain-containing protein</fullName>
    </submittedName>
</protein>
<accession>A0A8H6ZBT6</accession>
<dbReference type="AlphaFoldDB" id="A0A8H6ZBT6"/>
<dbReference type="GO" id="GO:0055088">
    <property type="term" value="P:lipid homeostasis"/>
    <property type="evidence" value="ECO:0007669"/>
    <property type="project" value="TreeGrafter"/>
</dbReference>
<dbReference type="Pfam" id="PF03109">
    <property type="entry name" value="ABC1"/>
    <property type="match status" value="2"/>
</dbReference>
<evidence type="ECO:0000256" key="2">
    <source>
        <dbReference type="SAM" id="Phobius"/>
    </source>
</evidence>
<comment type="caution">
    <text evidence="4">The sequence shown here is derived from an EMBL/GenBank/DDBJ whole genome shotgun (WGS) entry which is preliminary data.</text>
</comment>
<evidence type="ECO:0000313" key="5">
    <source>
        <dbReference type="Proteomes" id="UP000623467"/>
    </source>
</evidence>
<sequence>MQTFRSRFSRNLNAFRVRANSTQPQPHLPLRPRRNPWVVYPAILLVTSGTAWFAYKPLRHGALATIRCYRIVEAACLATIDYKTTFAQLEKRSASEDDRLRSISECHTRSAHRVLKALLANGGIFIKLGQHLGSIMVLPREWTSAMRPLQDKCEPTPYEDVEALFRSDMGAPVSDLFDELDPVPIGVASLAQVHVGRDRKTGKRVAVKIQHPHLAEFCDVDMAVVESSLGWIKYWFPEFEFTWLAEEMRTNLPLEMNFCHEAANAEQTRKDFQDIRTTLYIPGVLSATKRVLVMEFIEGCRPDDLAYLAEKNINRNHVALEIAAIFNQMVLLNGWFHADPHPGETQCDLSNIRDADPSTGNLLIRSAPRNSKSPYNFEVVLLDHGQYFDLDPELRVNYSKLWLSLIAPASPSVSADRRKYAELVGNISADLYPVFEAALTGRAAFEDSVEGDDSRSQSFQRGSGLLDISPQSEAEKEALRDAVTQDGILMSVLDVLRRVPRRILMILKLNDLTRSLDHALMTTHSNTRIFLVSAKYCATAVWHDDRKRLINEMHDRGFLTLGILMQYLQSWWKFQAVYSKMVFLEQLLDIQAFGVKTRAWIRGLAKGLRGAHNAAAGLG</sequence>
<organism evidence="4 5">
    <name type="scientific">Mycena sanguinolenta</name>
    <dbReference type="NCBI Taxonomy" id="230812"/>
    <lineage>
        <taxon>Eukaryota</taxon>
        <taxon>Fungi</taxon>
        <taxon>Dikarya</taxon>
        <taxon>Basidiomycota</taxon>
        <taxon>Agaricomycotina</taxon>
        <taxon>Agaricomycetes</taxon>
        <taxon>Agaricomycetidae</taxon>
        <taxon>Agaricales</taxon>
        <taxon>Marasmiineae</taxon>
        <taxon>Mycenaceae</taxon>
        <taxon>Mycena</taxon>
    </lineage>
</organism>
<feature type="domain" description="ABC1 atypical kinase-like" evidence="3">
    <location>
        <begin position="354"/>
        <end position="407"/>
    </location>
</feature>
<feature type="transmembrane region" description="Helical" evidence="2">
    <location>
        <begin position="37"/>
        <end position="55"/>
    </location>
</feature>
<dbReference type="InterPro" id="IPR011009">
    <property type="entry name" value="Kinase-like_dom_sf"/>
</dbReference>
<evidence type="ECO:0000256" key="1">
    <source>
        <dbReference type="ARBA" id="ARBA00009670"/>
    </source>
</evidence>
<keyword evidence="2" id="KW-0812">Transmembrane</keyword>
<dbReference type="EMBL" id="JACAZH010000001">
    <property type="protein sequence ID" value="KAF7376170.1"/>
    <property type="molecule type" value="Genomic_DNA"/>
</dbReference>
<dbReference type="GO" id="GO:0007005">
    <property type="term" value="P:mitochondrion organization"/>
    <property type="evidence" value="ECO:0007669"/>
    <property type="project" value="TreeGrafter"/>
</dbReference>
<evidence type="ECO:0000259" key="3">
    <source>
        <dbReference type="Pfam" id="PF03109"/>
    </source>
</evidence>
<dbReference type="CDD" id="cd13969">
    <property type="entry name" value="ADCK1-like"/>
    <property type="match status" value="1"/>
</dbReference>
<dbReference type="InterPro" id="IPR051130">
    <property type="entry name" value="Mito_struct-func_regulator"/>
</dbReference>
<dbReference type="GO" id="GO:0005743">
    <property type="term" value="C:mitochondrial inner membrane"/>
    <property type="evidence" value="ECO:0007669"/>
    <property type="project" value="TreeGrafter"/>
</dbReference>
<evidence type="ECO:0000313" key="4">
    <source>
        <dbReference type="EMBL" id="KAF7376170.1"/>
    </source>
</evidence>
<proteinExistence type="inferred from homology"/>
<keyword evidence="2" id="KW-0472">Membrane</keyword>
<comment type="similarity">
    <text evidence="1">Belongs to the protein kinase superfamily. ADCK protein kinase family.</text>
</comment>
<name>A0A8H6ZBT6_9AGAR</name>
<reference evidence="4" key="1">
    <citation type="submission" date="2020-05" db="EMBL/GenBank/DDBJ databases">
        <title>Mycena genomes resolve the evolution of fungal bioluminescence.</title>
        <authorList>
            <person name="Tsai I.J."/>
        </authorList>
    </citation>
    <scope>NUCLEOTIDE SEQUENCE</scope>
    <source>
        <strain evidence="4">160909Yilan</strain>
    </source>
</reference>
<dbReference type="InterPro" id="IPR045307">
    <property type="entry name" value="ADCK1_dom"/>
</dbReference>
<dbReference type="OrthoDB" id="427480at2759"/>
<keyword evidence="5" id="KW-1185">Reference proteome</keyword>
<gene>
    <name evidence="4" type="ORF">MSAN_00032100</name>
</gene>